<feature type="compositionally biased region" description="Low complexity" evidence="6">
    <location>
        <begin position="46"/>
        <end position="66"/>
    </location>
</feature>
<feature type="region of interest" description="Disordered" evidence="6">
    <location>
        <begin position="1"/>
        <end position="67"/>
    </location>
</feature>
<dbReference type="PANTHER" id="PTHR32196:SF72">
    <property type="entry name" value="RIBOSE IMPORT PERMEASE PROTEIN RBSC"/>
    <property type="match status" value="1"/>
</dbReference>
<evidence type="ECO:0000256" key="5">
    <source>
        <dbReference type="ARBA" id="ARBA00023136"/>
    </source>
</evidence>
<keyword evidence="9" id="KW-1185">Reference proteome</keyword>
<sequence length="377" mass="37187">MTGGAAHDGPTGTGGAAHDGPTGTGGAAHDGPTGTGGAAHDGPTGTGRVARDAAAAEGAGAKPARTGRGGPQVVWIGLVLVALLAAFSVLAPRAFPTSFNLLNLVSDAAILLLLATGMTFVIITAGIDLSVGGVLVFSAVVAAKVTEGTGSAALGAAGALVTGLAWGVLNGVLVALGRIPALIVTLGTLGMSLGGALLLTGGVDLRAPADLNLGLGLARWLGVPLIVWICAAITAALALALAFTRFGRHTYAIGSNAEAARRAGVAVRGHLIKVYGLAGLLAGLAGHLSLAKYGITGVSAHSTDNLQAIAAVVIGGTSLFGGVGTVTGTVIGVFIPVVLQNGFQILGVRPFWQQVVVGAVLVAAVYLDQWRRRARDQ</sequence>
<feature type="transmembrane region" description="Helical" evidence="7">
    <location>
        <begin position="309"/>
        <end position="339"/>
    </location>
</feature>
<keyword evidence="2" id="KW-1003">Cell membrane</keyword>
<keyword evidence="4 7" id="KW-1133">Transmembrane helix</keyword>
<evidence type="ECO:0000256" key="3">
    <source>
        <dbReference type="ARBA" id="ARBA00022692"/>
    </source>
</evidence>
<feature type="transmembrane region" description="Helical" evidence="7">
    <location>
        <begin position="220"/>
        <end position="243"/>
    </location>
</feature>
<dbReference type="Proteomes" id="UP000696294">
    <property type="component" value="Unassembled WGS sequence"/>
</dbReference>
<evidence type="ECO:0000313" key="9">
    <source>
        <dbReference type="Proteomes" id="UP000696294"/>
    </source>
</evidence>
<dbReference type="InterPro" id="IPR001851">
    <property type="entry name" value="ABC_transp_permease"/>
</dbReference>
<evidence type="ECO:0000313" key="8">
    <source>
        <dbReference type="EMBL" id="NJP89084.1"/>
    </source>
</evidence>
<dbReference type="CDD" id="cd06579">
    <property type="entry name" value="TM_PBP1_transp_AraH_like"/>
    <property type="match status" value="1"/>
</dbReference>
<keyword evidence="3 7" id="KW-0812">Transmembrane</keyword>
<accession>A0ABX1AYJ7</accession>
<keyword evidence="5 7" id="KW-0472">Membrane</keyword>
<proteinExistence type="predicted"/>
<comment type="subcellular location">
    <subcellularLocation>
        <location evidence="1">Cell membrane</location>
        <topology evidence="1">Multi-pass membrane protein</topology>
    </subcellularLocation>
</comment>
<evidence type="ECO:0000256" key="1">
    <source>
        <dbReference type="ARBA" id="ARBA00004651"/>
    </source>
</evidence>
<evidence type="ECO:0000256" key="2">
    <source>
        <dbReference type="ARBA" id="ARBA00022475"/>
    </source>
</evidence>
<evidence type="ECO:0000256" key="4">
    <source>
        <dbReference type="ARBA" id="ARBA00022989"/>
    </source>
</evidence>
<feature type="transmembrane region" description="Helical" evidence="7">
    <location>
        <begin position="73"/>
        <end position="95"/>
    </location>
</feature>
<feature type="compositionally biased region" description="Gly residues" evidence="6">
    <location>
        <begin position="11"/>
        <end position="39"/>
    </location>
</feature>
<dbReference type="EMBL" id="JAATEP010000003">
    <property type="protein sequence ID" value="NJP89084.1"/>
    <property type="molecule type" value="Genomic_DNA"/>
</dbReference>
<dbReference type="RefSeq" id="WP_168007749.1">
    <property type="nucleotide sequence ID" value="NZ_JAATEP010000003.1"/>
</dbReference>
<reference evidence="8 9" key="1">
    <citation type="submission" date="2020-03" db="EMBL/GenBank/DDBJ databases">
        <title>WGS of actinomycetes isolated from Thailand.</title>
        <authorList>
            <person name="Thawai C."/>
        </authorList>
    </citation>
    <scope>NUCLEOTIDE SEQUENCE [LARGE SCALE GENOMIC DNA]</scope>
    <source>
        <strain evidence="8 9">FMUSA5-5</strain>
    </source>
</reference>
<organism evidence="8 9">
    <name type="scientific">Nonomuraea composti</name>
    <dbReference type="NCBI Taxonomy" id="2720023"/>
    <lineage>
        <taxon>Bacteria</taxon>
        <taxon>Bacillati</taxon>
        <taxon>Actinomycetota</taxon>
        <taxon>Actinomycetes</taxon>
        <taxon>Streptosporangiales</taxon>
        <taxon>Streptosporangiaceae</taxon>
        <taxon>Nonomuraea</taxon>
    </lineage>
</organism>
<evidence type="ECO:0000256" key="7">
    <source>
        <dbReference type="SAM" id="Phobius"/>
    </source>
</evidence>
<gene>
    <name evidence="8" type="ORF">HCN51_06405</name>
</gene>
<name>A0ABX1AYJ7_9ACTN</name>
<feature type="transmembrane region" description="Helical" evidence="7">
    <location>
        <begin position="101"/>
        <end position="122"/>
    </location>
</feature>
<feature type="transmembrane region" description="Helical" evidence="7">
    <location>
        <begin position="152"/>
        <end position="174"/>
    </location>
</feature>
<protein>
    <submittedName>
        <fullName evidence="8">ABC transporter permease</fullName>
    </submittedName>
</protein>
<dbReference type="PANTHER" id="PTHR32196">
    <property type="entry name" value="ABC TRANSPORTER PERMEASE PROTEIN YPHD-RELATED-RELATED"/>
    <property type="match status" value="1"/>
</dbReference>
<dbReference type="Pfam" id="PF02653">
    <property type="entry name" value="BPD_transp_2"/>
    <property type="match status" value="1"/>
</dbReference>
<evidence type="ECO:0000256" key="6">
    <source>
        <dbReference type="SAM" id="MobiDB-lite"/>
    </source>
</evidence>
<feature type="transmembrane region" description="Helical" evidence="7">
    <location>
        <begin position="351"/>
        <end position="367"/>
    </location>
</feature>
<feature type="transmembrane region" description="Helical" evidence="7">
    <location>
        <begin position="181"/>
        <end position="200"/>
    </location>
</feature>
<comment type="caution">
    <text evidence="8">The sequence shown here is derived from an EMBL/GenBank/DDBJ whole genome shotgun (WGS) entry which is preliminary data.</text>
</comment>